<dbReference type="Pfam" id="PF13365">
    <property type="entry name" value="Trypsin_2"/>
    <property type="match status" value="1"/>
</dbReference>
<dbReference type="InterPro" id="IPR025926">
    <property type="entry name" value="PDZ-like_dom"/>
</dbReference>
<sequence>MIDENEDPQAAATCEQSNVSEQTLCDHLGSISLSAQMTKSWEPVLEKSIKAIVSIKANRVRNFDTVKAAEYSATGFIVDKERGIILSNRHIVSAAPIVAQAIFRNYEEVELKPIYRDPVHDFGFFKFDPSKIKFMDLVQIPLCPEKAKIGIEIKVVGNDNGETLSILSGTLARLDRRAPIYGAGNYNDFNTFYLQAASGTSGGSSGSPVLDIEGDAVALNAGCTRKASSSFYLPLNRVKRALKYIQEGKEVPRGTLQTEFEYKPYDELRRLGLESNIEKEIREKFPEETGLLVVRIVLPKGPADGLLVPGDIVICANKNMIANFTQLFSIIDDSVGEDIELTICRGKEQIDVKLKIQDLHSITPNRFVEIGGGIINELSYQLAYSYSWSVGGPYIAESGYMFGSAAAWRMSVITGVNNIPTPNLDAFIEAMKTLPDGARVPINFYHLSNINKERMSIMHVDRHWHKFKVAVRDDTTGLWNYEEMPPPPSIHSYKPETAQVQALDESLQPAGKIWPSFVTVGFRLPYNVNGVRTTNSYGAGVIASTEPPLIICDRYTVPISVGDIFITFANSIIIPGKLVYLHPLYNYAILTYDKSLLGNTLIKEIELSDKELVQGDSVYLVGICADNSPAMKKTTVKRIANIEITKCYPSRWRAMNVEEIRLDEHVESLGGVLCDLNGKVQGLWLTYSSQNEKRNNVIFKRGLSISLVKPTLDSLKLGELPKLYGLDVEFWMIKISKAKYYGLSDEWVRKVESIPNSKNNLLRVLNILDSASPSGKLLKVGDIVLMINGNMVTKMSDLPMAFHYSEEADMLILRGGKEIKINVATTPYSEKEVTRIIGWSGAIIQEPYRAALEQIKNVPMGVYISCRLHGSPALKLNTGVWITEIQEKKVSDLDSFLKAIRAHKEKPEDNNDGYVRIKTISDTNVTKVVTMKLDLHYWGIWQLIEDDKALTGWKFIEE</sequence>
<evidence type="ECO:0000313" key="3">
    <source>
        <dbReference type="EMBL" id="GBC04833.1"/>
    </source>
</evidence>
<dbReference type="AlphaFoldDB" id="A0A2Z6RVF0"/>
<dbReference type="GO" id="GO:0006508">
    <property type="term" value="P:proteolysis"/>
    <property type="evidence" value="ECO:0007669"/>
    <property type="project" value="InterPro"/>
</dbReference>
<dbReference type="SMART" id="SM00228">
    <property type="entry name" value="PDZ"/>
    <property type="match status" value="3"/>
</dbReference>
<evidence type="ECO:0000256" key="1">
    <source>
        <dbReference type="ARBA" id="ARBA00010541"/>
    </source>
</evidence>
<dbReference type="STRING" id="94130.A0A2Z6RVF0"/>
<dbReference type="PANTHER" id="PTHR46366:SF1">
    <property type="entry name" value="PDZ DOMAIN-CONTAINING PROTEIN C1685.05"/>
    <property type="match status" value="1"/>
</dbReference>
<evidence type="ECO:0000313" key="4">
    <source>
        <dbReference type="EMBL" id="GES92478.1"/>
    </source>
</evidence>
<feature type="domain" description="PDZ" evidence="2">
    <location>
        <begin position="269"/>
        <end position="347"/>
    </location>
</feature>
<dbReference type="SUPFAM" id="SSF50494">
    <property type="entry name" value="Trypsin-like serine proteases"/>
    <property type="match status" value="2"/>
</dbReference>
<feature type="domain" description="PDZ" evidence="2">
    <location>
        <begin position="729"/>
        <end position="816"/>
    </location>
</feature>
<reference evidence="4" key="2">
    <citation type="submission" date="2019-10" db="EMBL/GenBank/DDBJ databases">
        <title>Conservation and host-specific expression of non-tandemly repeated heterogenous ribosome RNA gene in arbuscular mycorrhizal fungi.</title>
        <authorList>
            <person name="Maeda T."/>
            <person name="Kobayashi Y."/>
            <person name="Nakagawa T."/>
            <person name="Ezawa T."/>
            <person name="Yamaguchi K."/>
            <person name="Bino T."/>
            <person name="Nishimoto Y."/>
            <person name="Shigenobu S."/>
            <person name="Kawaguchi M."/>
        </authorList>
    </citation>
    <scope>NUCLEOTIDE SEQUENCE</scope>
    <source>
        <strain evidence="4">HR1</strain>
    </source>
</reference>
<reference evidence="3 5" key="1">
    <citation type="submission" date="2017-11" db="EMBL/GenBank/DDBJ databases">
        <title>The genome of Rhizophagus clarus HR1 reveals common genetic basis of auxotrophy among arbuscular mycorrhizal fungi.</title>
        <authorList>
            <person name="Kobayashi Y."/>
        </authorList>
    </citation>
    <scope>NUCLEOTIDE SEQUENCE [LARGE SCALE GENOMIC DNA]</scope>
    <source>
        <strain evidence="3 5">HR1</strain>
    </source>
</reference>
<comment type="similarity">
    <text evidence="1">Belongs to the peptidase S1C family.</text>
</comment>
<dbReference type="InterPro" id="IPR001478">
    <property type="entry name" value="PDZ"/>
</dbReference>
<dbReference type="InterPro" id="IPR009003">
    <property type="entry name" value="Peptidase_S1_PA"/>
</dbReference>
<dbReference type="InterPro" id="IPR001940">
    <property type="entry name" value="Peptidase_S1C"/>
</dbReference>
<dbReference type="InterPro" id="IPR036034">
    <property type="entry name" value="PDZ_sf"/>
</dbReference>
<accession>A0A2Z6RVF0</accession>
<dbReference type="SUPFAM" id="SSF50156">
    <property type="entry name" value="PDZ domain-like"/>
    <property type="match status" value="2"/>
</dbReference>
<evidence type="ECO:0000313" key="5">
    <source>
        <dbReference type="Proteomes" id="UP000247702"/>
    </source>
</evidence>
<dbReference type="PANTHER" id="PTHR46366">
    <property type="entry name" value="PRO-APOPTOTIC SERINE PROTEASE NMA111"/>
    <property type="match status" value="1"/>
</dbReference>
<dbReference type="EMBL" id="BLAL01000215">
    <property type="protein sequence ID" value="GES92478.1"/>
    <property type="molecule type" value="Genomic_DNA"/>
</dbReference>
<feature type="domain" description="PDZ" evidence="2">
    <location>
        <begin position="838"/>
        <end position="923"/>
    </location>
</feature>
<protein>
    <submittedName>
        <fullName evidence="4">Trypsin-like cysteine/serine peptidase domain-containing protein</fullName>
    </submittedName>
</protein>
<proteinExistence type="inferred from homology"/>
<dbReference type="PRINTS" id="PR00834">
    <property type="entry name" value="PROTEASES2C"/>
</dbReference>
<dbReference type="Gene3D" id="2.40.10.120">
    <property type="match status" value="2"/>
</dbReference>
<dbReference type="Proteomes" id="UP000247702">
    <property type="component" value="Unassembled WGS sequence"/>
</dbReference>
<dbReference type="Proteomes" id="UP000615446">
    <property type="component" value="Unassembled WGS sequence"/>
</dbReference>
<dbReference type="EMBL" id="BEXD01003970">
    <property type="protein sequence ID" value="GBC04833.1"/>
    <property type="molecule type" value="Genomic_DNA"/>
</dbReference>
<dbReference type="GO" id="GO:0004252">
    <property type="term" value="F:serine-type endopeptidase activity"/>
    <property type="evidence" value="ECO:0007669"/>
    <property type="project" value="InterPro"/>
</dbReference>
<keyword evidence="5" id="KW-1185">Reference proteome</keyword>
<dbReference type="Gene3D" id="2.30.42.10">
    <property type="match status" value="2"/>
</dbReference>
<dbReference type="OrthoDB" id="4217619at2759"/>
<dbReference type="CDD" id="cd06719">
    <property type="entry name" value="PDZ2-4_Nma111p-like"/>
    <property type="match status" value="1"/>
</dbReference>
<dbReference type="CDD" id="cd06786">
    <property type="entry name" value="cpPDZ1_ScNma111-like"/>
    <property type="match status" value="1"/>
</dbReference>
<name>A0A2Z6RVF0_9GLOM</name>
<evidence type="ECO:0000259" key="2">
    <source>
        <dbReference type="SMART" id="SM00228"/>
    </source>
</evidence>
<dbReference type="Pfam" id="PF12812">
    <property type="entry name" value="PDZ_1"/>
    <property type="match status" value="2"/>
</dbReference>
<comment type="caution">
    <text evidence="3">The sequence shown here is derived from an EMBL/GenBank/DDBJ whole genome shotgun (WGS) entry which is preliminary data.</text>
</comment>
<organism evidence="3 5">
    <name type="scientific">Rhizophagus clarus</name>
    <dbReference type="NCBI Taxonomy" id="94130"/>
    <lineage>
        <taxon>Eukaryota</taxon>
        <taxon>Fungi</taxon>
        <taxon>Fungi incertae sedis</taxon>
        <taxon>Mucoromycota</taxon>
        <taxon>Glomeromycotina</taxon>
        <taxon>Glomeromycetes</taxon>
        <taxon>Glomerales</taxon>
        <taxon>Glomeraceae</taxon>
        <taxon>Rhizophagus</taxon>
    </lineage>
</organism>
<gene>
    <name evidence="4" type="ORF">RCL2_001925400</name>
    <name evidence="3" type="ORF">RclHR1_00590019</name>
</gene>